<comment type="caution">
    <text evidence="8">The sequence shown here is derived from an EMBL/GenBank/DDBJ whole genome shotgun (WGS) entry which is preliminary data.</text>
</comment>
<dbReference type="InterPro" id="IPR017907">
    <property type="entry name" value="Znf_RING_CS"/>
</dbReference>
<accession>A0AAN8PQ47</accession>
<dbReference type="PROSITE" id="PS00518">
    <property type="entry name" value="ZF_RING_1"/>
    <property type="match status" value="1"/>
</dbReference>
<dbReference type="Proteomes" id="UP001347796">
    <property type="component" value="Unassembled WGS sequence"/>
</dbReference>
<evidence type="ECO:0000259" key="7">
    <source>
        <dbReference type="PROSITE" id="PS50119"/>
    </source>
</evidence>
<dbReference type="SMART" id="SM00336">
    <property type="entry name" value="BBOX"/>
    <property type="match status" value="1"/>
</dbReference>
<keyword evidence="2 4" id="KW-0863">Zinc-finger</keyword>
<protein>
    <submittedName>
        <fullName evidence="8">Uncharacterized protein</fullName>
    </submittedName>
</protein>
<dbReference type="InterPro" id="IPR013083">
    <property type="entry name" value="Znf_RING/FYVE/PHD"/>
</dbReference>
<feature type="compositionally biased region" description="Polar residues" evidence="5">
    <location>
        <begin position="310"/>
        <end position="344"/>
    </location>
</feature>
<dbReference type="Gene3D" id="3.30.160.60">
    <property type="entry name" value="Classic Zinc Finger"/>
    <property type="match status" value="1"/>
</dbReference>
<dbReference type="InterPro" id="IPR001841">
    <property type="entry name" value="Znf_RING"/>
</dbReference>
<dbReference type="SUPFAM" id="SSF57845">
    <property type="entry name" value="B-box zinc-binding domain"/>
    <property type="match status" value="1"/>
</dbReference>
<dbReference type="EMBL" id="JAZGQO010000011">
    <property type="protein sequence ID" value="KAK6174225.1"/>
    <property type="molecule type" value="Genomic_DNA"/>
</dbReference>
<dbReference type="Pfam" id="PF00097">
    <property type="entry name" value="zf-C3HC4"/>
    <property type="match status" value="1"/>
</dbReference>
<evidence type="ECO:0000313" key="8">
    <source>
        <dbReference type="EMBL" id="KAK6174225.1"/>
    </source>
</evidence>
<organism evidence="8 9">
    <name type="scientific">Patella caerulea</name>
    <name type="common">Rayed Mediterranean limpet</name>
    <dbReference type="NCBI Taxonomy" id="87958"/>
    <lineage>
        <taxon>Eukaryota</taxon>
        <taxon>Metazoa</taxon>
        <taxon>Spiralia</taxon>
        <taxon>Lophotrochozoa</taxon>
        <taxon>Mollusca</taxon>
        <taxon>Gastropoda</taxon>
        <taxon>Patellogastropoda</taxon>
        <taxon>Patelloidea</taxon>
        <taxon>Patellidae</taxon>
        <taxon>Patella</taxon>
    </lineage>
</organism>
<sequence length="382" mass="43767">MEDLDQRINCSICLSNFRKPKIIDCHHTYCETCLDDYIDKFAVDDKFDCALCRRTITVPPNGAKDFPVNFYVEDQETANNKEEFCVHHGNEILNGYCSDCQLVVCRQCKQTEHQTHEFQSLQDIRQPFVLELQTLKQELADNISQCKSHYDAFNAKIYQKKISTEQLCAEVDLQVDKICKTTHTQGEEIKYILKKTLAEELMNLDATLVKAKRNLFSIKSLYTMSSQMLREASAVEIINSIDLIRQEKEEVCPRYVKAPEVPNIPVPEFHPGDISTEHISRLIGVLKSTCKDNDECSSGSEAPTRCSPPQGAQSGQGPKSSKTINQWSSKYGQSSKRYSRSNYTIHPRRDPTLIWPDDVYSVPLPAQKIRHVVHTYPKYPFQ</sequence>
<evidence type="ECO:0000256" key="4">
    <source>
        <dbReference type="PROSITE-ProRule" id="PRU00024"/>
    </source>
</evidence>
<keyword evidence="1" id="KW-0479">Metal-binding</keyword>
<evidence type="ECO:0000256" key="5">
    <source>
        <dbReference type="SAM" id="MobiDB-lite"/>
    </source>
</evidence>
<dbReference type="PROSITE" id="PS50119">
    <property type="entry name" value="ZF_BBOX"/>
    <property type="match status" value="1"/>
</dbReference>
<keyword evidence="9" id="KW-1185">Reference proteome</keyword>
<dbReference type="SMART" id="SM00184">
    <property type="entry name" value="RING"/>
    <property type="match status" value="1"/>
</dbReference>
<dbReference type="GO" id="GO:0008270">
    <property type="term" value="F:zinc ion binding"/>
    <property type="evidence" value="ECO:0007669"/>
    <property type="project" value="UniProtKB-KW"/>
</dbReference>
<dbReference type="Pfam" id="PF00643">
    <property type="entry name" value="zf-B_box"/>
    <property type="match status" value="1"/>
</dbReference>
<feature type="region of interest" description="Disordered" evidence="5">
    <location>
        <begin position="294"/>
        <end position="347"/>
    </location>
</feature>
<keyword evidence="3" id="KW-0862">Zinc</keyword>
<name>A0AAN8PQ47_PATCE</name>
<dbReference type="InterPro" id="IPR000315">
    <property type="entry name" value="Znf_B-box"/>
</dbReference>
<dbReference type="PROSITE" id="PS50089">
    <property type="entry name" value="ZF_RING_2"/>
    <property type="match status" value="1"/>
</dbReference>
<dbReference type="InterPro" id="IPR047153">
    <property type="entry name" value="TRIM45/56/19-like"/>
</dbReference>
<feature type="domain" description="B box-type" evidence="7">
    <location>
        <begin position="80"/>
        <end position="121"/>
    </location>
</feature>
<proteinExistence type="predicted"/>
<evidence type="ECO:0000313" key="9">
    <source>
        <dbReference type="Proteomes" id="UP001347796"/>
    </source>
</evidence>
<reference evidence="8 9" key="1">
    <citation type="submission" date="2024-01" db="EMBL/GenBank/DDBJ databases">
        <title>The genome of the rayed Mediterranean limpet Patella caerulea (Linnaeus, 1758).</title>
        <authorList>
            <person name="Anh-Thu Weber A."/>
            <person name="Halstead-Nussloch G."/>
        </authorList>
    </citation>
    <scope>NUCLEOTIDE SEQUENCE [LARGE SCALE GENOMIC DNA]</scope>
    <source>
        <strain evidence="8">AATW-2023a</strain>
        <tissue evidence="8">Whole specimen</tissue>
    </source>
</reference>
<evidence type="ECO:0000256" key="1">
    <source>
        <dbReference type="ARBA" id="ARBA00022723"/>
    </source>
</evidence>
<evidence type="ECO:0000259" key="6">
    <source>
        <dbReference type="PROSITE" id="PS50089"/>
    </source>
</evidence>
<evidence type="ECO:0000256" key="3">
    <source>
        <dbReference type="ARBA" id="ARBA00022833"/>
    </source>
</evidence>
<dbReference type="AlphaFoldDB" id="A0AAN8PQ47"/>
<dbReference type="PANTHER" id="PTHR25462">
    <property type="entry name" value="BONUS, ISOFORM C-RELATED"/>
    <property type="match status" value="1"/>
</dbReference>
<dbReference type="PANTHER" id="PTHR25462:SF296">
    <property type="entry name" value="MEIOTIC P26, ISOFORM F"/>
    <property type="match status" value="1"/>
</dbReference>
<feature type="domain" description="RING-type" evidence="6">
    <location>
        <begin position="10"/>
        <end position="53"/>
    </location>
</feature>
<evidence type="ECO:0000256" key="2">
    <source>
        <dbReference type="ARBA" id="ARBA00022771"/>
    </source>
</evidence>
<dbReference type="InterPro" id="IPR018957">
    <property type="entry name" value="Znf_C3HC4_RING-type"/>
</dbReference>
<dbReference type="Gene3D" id="3.30.40.10">
    <property type="entry name" value="Zinc/RING finger domain, C3HC4 (zinc finger)"/>
    <property type="match status" value="1"/>
</dbReference>
<gene>
    <name evidence="8" type="ORF">SNE40_017544</name>
</gene>
<dbReference type="SUPFAM" id="SSF57850">
    <property type="entry name" value="RING/U-box"/>
    <property type="match status" value="1"/>
</dbReference>